<comment type="caution">
    <text evidence="1">The sequence shown here is derived from an EMBL/GenBank/DDBJ whole genome shotgun (WGS) entry which is preliminary data.</text>
</comment>
<evidence type="ECO:0000313" key="1">
    <source>
        <dbReference type="EMBL" id="HGE78343.1"/>
    </source>
</evidence>
<dbReference type="EMBL" id="DTOZ01000135">
    <property type="protein sequence ID" value="HGE78343.1"/>
    <property type="molecule type" value="Genomic_DNA"/>
</dbReference>
<accession>A0A7V3VU63</accession>
<dbReference type="AlphaFoldDB" id="A0A7V3VU63"/>
<organism evidence="1">
    <name type="scientific">candidate division WOR-3 bacterium</name>
    <dbReference type="NCBI Taxonomy" id="2052148"/>
    <lineage>
        <taxon>Bacteria</taxon>
        <taxon>Bacteria division WOR-3</taxon>
    </lineage>
</organism>
<reference evidence="1" key="1">
    <citation type="journal article" date="2020" name="mSystems">
        <title>Genome- and Community-Level Interaction Insights into Carbon Utilization and Element Cycling Functions of Hydrothermarchaeota in Hydrothermal Sediment.</title>
        <authorList>
            <person name="Zhou Z."/>
            <person name="Liu Y."/>
            <person name="Xu W."/>
            <person name="Pan J."/>
            <person name="Luo Z.H."/>
            <person name="Li M."/>
        </authorList>
    </citation>
    <scope>NUCLEOTIDE SEQUENCE [LARGE SCALE GENOMIC DNA]</scope>
    <source>
        <strain evidence="1">SpSt-961</strain>
    </source>
</reference>
<name>A0A7V3VU63_UNCW3</name>
<protein>
    <submittedName>
        <fullName evidence="1">Uncharacterized protein</fullName>
    </submittedName>
</protein>
<proteinExistence type="predicted"/>
<gene>
    <name evidence="1" type="ORF">ENX68_05015</name>
</gene>
<sequence length="75" mass="8788">MKPIIINISPYPSPQRGEGVKKESIFEYSLSFLKGEKKMMDLFCSVSSPFLRERIKVRVIHSCFSKEGERRYEDN</sequence>